<feature type="compositionally biased region" description="Polar residues" evidence="2">
    <location>
        <begin position="30"/>
        <end position="39"/>
    </location>
</feature>
<evidence type="ECO:0000313" key="3">
    <source>
        <dbReference type="EMBL" id="EMF16118.1"/>
    </source>
</evidence>
<dbReference type="STRING" id="692275.M3CR20"/>
<dbReference type="SUPFAM" id="SSF50985">
    <property type="entry name" value="RCC1/BLIP-II"/>
    <property type="match status" value="1"/>
</dbReference>
<dbReference type="GeneID" id="27901654"/>
<dbReference type="Pfam" id="PF13540">
    <property type="entry name" value="RCC1_2"/>
    <property type="match status" value="1"/>
</dbReference>
<dbReference type="Gene3D" id="2.130.10.30">
    <property type="entry name" value="Regulator of chromosome condensation 1/beta-lactamase-inhibitor protein II"/>
    <property type="match status" value="1"/>
</dbReference>
<dbReference type="GO" id="GO:0034551">
    <property type="term" value="P:mitochondrial respiratory chain complex III assembly"/>
    <property type="evidence" value="ECO:0007669"/>
    <property type="project" value="TreeGrafter"/>
</dbReference>
<feature type="repeat" description="RCC1" evidence="1">
    <location>
        <begin position="366"/>
        <end position="427"/>
    </location>
</feature>
<organism evidence="3 4">
    <name type="scientific">Sphaerulina musiva (strain SO2202)</name>
    <name type="common">Poplar stem canker fungus</name>
    <name type="synonym">Septoria musiva</name>
    <dbReference type="NCBI Taxonomy" id="692275"/>
    <lineage>
        <taxon>Eukaryota</taxon>
        <taxon>Fungi</taxon>
        <taxon>Dikarya</taxon>
        <taxon>Ascomycota</taxon>
        <taxon>Pezizomycotina</taxon>
        <taxon>Dothideomycetes</taxon>
        <taxon>Dothideomycetidae</taxon>
        <taxon>Mycosphaerellales</taxon>
        <taxon>Mycosphaerellaceae</taxon>
        <taxon>Sphaerulina</taxon>
    </lineage>
</organism>
<dbReference type="InterPro" id="IPR053245">
    <property type="entry name" value="MitoProcess-Associated"/>
</dbReference>
<feature type="repeat" description="RCC1" evidence="1">
    <location>
        <begin position="302"/>
        <end position="365"/>
    </location>
</feature>
<dbReference type="GO" id="GO:0005743">
    <property type="term" value="C:mitochondrial inner membrane"/>
    <property type="evidence" value="ECO:0007669"/>
    <property type="project" value="TreeGrafter"/>
</dbReference>
<dbReference type="eggNOG" id="KOG1426">
    <property type="taxonomic scope" value="Eukaryota"/>
</dbReference>
<dbReference type="PROSITE" id="PS50012">
    <property type="entry name" value="RCC1_3"/>
    <property type="match status" value="2"/>
</dbReference>
<feature type="region of interest" description="Disordered" evidence="2">
    <location>
        <begin position="1"/>
        <end position="53"/>
    </location>
</feature>
<evidence type="ECO:0000256" key="2">
    <source>
        <dbReference type="SAM" id="MobiDB-lite"/>
    </source>
</evidence>
<dbReference type="PROSITE" id="PS00626">
    <property type="entry name" value="RCC1_2"/>
    <property type="match status" value="2"/>
</dbReference>
<dbReference type="RefSeq" id="XP_016764239.1">
    <property type="nucleotide sequence ID" value="XM_016904517.1"/>
</dbReference>
<dbReference type="HOGENOM" id="CLU_021989_1_0_1"/>
<keyword evidence="4" id="KW-1185">Reference proteome</keyword>
<dbReference type="InterPro" id="IPR009091">
    <property type="entry name" value="RCC1/BLIP-II"/>
</dbReference>
<dbReference type="PANTHER" id="PTHR47563:SF1">
    <property type="entry name" value="PROTEIN FMP25, MITOCHONDRIAL"/>
    <property type="match status" value="1"/>
</dbReference>
<dbReference type="EMBL" id="KB456261">
    <property type="protein sequence ID" value="EMF16118.1"/>
    <property type="molecule type" value="Genomic_DNA"/>
</dbReference>
<protein>
    <submittedName>
        <fullName evidence="3">RCC1/BLIP-II protein</fullName>
    </submittedName>
</protein>
<reference evidence="3 4" key="1">
    <citation type="journal article" date="2012" name="PLoS Pathog.">
        <title>Diverse lifestyles and strategies of plant pathogenesis encoded in the genomes of eighteen Dothideomycetes fungi.</title>
        <authorList>
            <person name="Ohm R.A."/>
            <person name="Feau N."/>
            <person name="Henrissat B."/>
            <person name="Schoch C.L."/>
            <person name="Horwitz B.A."/>
            <person name="Barry K.W."/>
            <person name="Condon B.J."/>
            <person name="Copeland A.C."/>
            <person name="Dhillon B."/>
            <person name="Glaser F."/>
            <person name="Hesse C.N."/>
            <person name="Kosti I."/>
            <person name="LaButti K."/>
            <person name="Lindquist E.A."/>
            <person name="Lucas S."/>
            <person name="Salamov A.A."/>
            <person name="Bradshaw R.E."/>
            <person name="Ciuffetti L."/>
            <person name="Hamelin R.C."/>
            <person name="Kema G.H.J."/>
            <person name="Lawrence C."/>
            <person name="Scott J.A."/>
            <person name="Spatafora J.W."/>
            <person name="Turgeon B.G."/>
            <person name="de Wit P.J.G.M."/>
            <person name="Zhong S."/>
            <person name="Goodwin S.B."/>
            <person name="Grigoriev I.V."/>
        </authorList>
    </citation>
    <scope>NUCLEOTIDE SEQUENCE [LARGE SCALE GENOMIC DNA]</scope>
    <source>
        <strain evidence="3 4">SO2202</strain>
    </source>
</reference>
<sequence length="622" mass="67790">MASRQSIARNVASKAVSPSTAKTTTTTTTRNASSYLSQHSSRRAPTATTLSYGSRAARKQHQFKRSVFAIAAAGGLATASQFYLNNGNVIRQAHAESPPQDEENPLVFEKSRKKKNVSVEENRDMISSQHHQVKQSWENPGVYAWGSNTGNVVAPDSEETYIKTPRRLKWFDGMLLRDIKLDRNFGCAIDEKGDLIQWGSGFMANLKTPVRTLVGKDLVSLSISKDRIIGLGKGGKVYSIPASAEEQETGSKPSEASAWIPFWSGKSNISYRDLTPKDMARGEKVSSISAGLEHALFLTSKGRVFSAAAASDAFPSRGQLGIPGLTWSSRPEGAFDQPHEITTLRGFEITEVASGDHHALALDKDGRVFAWGDNMSGQLGFEASAESSVVDVPSLLPTQRLYAGTSQQPRITHIAAGGENSYMTVEATRVASRKDDPHDPRTKMQIGRVTADTFAFGSGIRGNLANNRWTHVQSTPAKIPSLSGLFEYDETSHTTVPIRLQSLSIGSTHAAAVMKNITYTAASSKTDTEDSTNWGADIVFWGGNEHYQLGTGRRNNVSAPTYLQPLDMEAEIRRAKKSSGAKEEHRFHITPRAYVQLGDGRWRSVEQRVECGRGCTAVYSGT</sequence>
<name>M3CR20_SPHMS</name>
<evidence type="ECO:0000256" key="1">
    <source>
        <dbReference type="PROSITE-ProRule" id="PRU00235"/>
    </source>
</evidence>
<dbReference type="PANTHER" id="PTHR47563">
    <property type="entry name" value="PROTEIN FMP25, MITOCHONDRIAL"/>
    <property type="match status" value="1"/>
</dbReference>
<dbReference type="InterPro" id="IPR000408">
    <property type="entry name" value="Reg_chr_condens"/>
</dbReference>
<dbReference type="AlphaFoldDB" id="M3CR20"/>
<proteinExistence type="predicted"/>
<accession>M3CR20</accession>
<evidence type="ECO:0000313" key="4">
    <source>
        <dbReference type="Proteomes" id="UP000016931"/>
    </source>
</evidence>
<dbReference type="OrthoDB" id="10256179at2759"/>
<dbReference type="OMA" id="YDQPHEI"/>
<gene>
    <name evidence="3" type="ORF">SEPMUDRAFT_147775</name>
</gene>
<dbReference type="Proteomes" id="UP000016931">
    <property type="component" value="Unassembled WGS sequence"/>
</dbReference>